<sequence>MLLPSMLLRPLELHISRKYHVAIFQLRNKIIGHSLKNLSNEEINMKKWWLRYKPDMGTLHLWKCYYVRLQCLDPECRISRLRRVSLVIGGLLWDLHVIQFLSFGCLQFCFGGIDRGKLAVGHLYSAAL</sequence>
<dbReference type="AlphaFoldDB" id="A0AAV0YJY6"/>
<proteinExistence type="predicted"/>
<reference evidence="1 2" key="1">
    <citation type="submission" date="2023-01" db="EMBL/GenBank/DDBJ databases">
        <authorList>
            <person name="Kreplak J."/>
        </authorList>
    </citation>
    <scope>NUCLEOTIDE SEQUENCE [LARGE SCALE GENOMIC DNA]</scope>
</reference>
<gene>
    <name evidence="1" type="ORF">VFH_I210240</name>
</gene>
<dbReference type="Proteomes" id="UP001157006">
    <property type="component" value="Chromosome 1L"/>
</dbReference>
<dbReference type="EMBL" id="OX451736">
    <property type="protein sequence ID" value="CAI8585518.1"/>
    <property type="molecule type" value="Genomic_DNA"/>
</dbReference>
<accession>A0AAV0YJY6</accession>
<name>A0AAV0YJY6_VICFA</name>
<evidence type="ECO:0000313" key="1">
    <source>
        <dbReference type="EMBL" id="CAI8585518.1"/>
    </source>
</evidence>
<keyword evidence="2" id="KW-1185">Reference proteome</keyword>
<protein>
    <submittedName>
        <fullName evidence="1">Uncharacterized protein</fullName>
    </submittedName>
</protein>
<evidence type="ECO:0000313" key="2">
    <source>
        <dbReference type="Proteomes" id="UP001157006"/>
    </source>
</evidence>
<organism evidence="1 2">
    <name type="scientific">Vicia faba</name>
    <name type="common">Broad bean</name>
    <name type="synonym">Faba vulgaris</name>
    <dbReference type="NCBI Taxonomy" id="3906"/>
    <lineage>
        <taxon>Eukaryota</taxon>
        <taxon>Viridiplantae</taxon>
        <taxon>Streptophyta</taxon>
        <taxon>Embryophyta</taxon>
        <taxon>Tracheophyta</taxon>
        <taxon>Spermatophyta</taxon>
        <taxon>Magnoliopsida</taxon>
        <taxon>eudicotyledons</taxon>
        <taxon>Gunneridae</taxon>
        <taxon>Pentapetalae</taxon>
        <taxon>rosids</taxon>
        <taxon>fabids</taxon>
        <taxon>Fabales</taxon>
        <taxon>Fabaceae</taxon>
        <taxon>Papilionoideae</taxon>
        <taxon>50 kb inversion clade</taxon>
        <taxon>NPAAA clade</taxon>
        <taxon>Hologalegina</taxon>
        <taxon>IRL clade</taxon>
        <taxon>Fabeae</taxon>
        <taxon>Vicia</taxon>
    </lineage>
</organism>